<dbReference type="Gene3D" id="3.30.160.880">
    <property type="entry name" value="Cell division protein ZapA protomer, N-terminal domain"/>
    <property type="match status" value="1"/>
</dbReference>
<evidence type="ECO:0000256" key="4">
    <source>
        <dbReference type="ARBA" id="ARBA00022618"/>
    </source>
</evidence>
<dbReference type="Pfam" id="PF05164">
    <property type="entry name" value="ZapA"/>
    <property type="match status" value="1"/>
</dbReference>
<evidence type="ECO:0000313" key="10">
    <source>
        <dbReference type="EMBL" id="SPD74874.1"/>
    </source>
</evidence>
<dbReference type="GO" id="GO:0000917">
    <property type="term" value="P:division septum assembly"/>
    <property type="evidence" value="ECO:0007669"/>
    <property type="project" value="UniProtKB-KW"/>
</dbReference>
<dbReference type="GO" id="GO:0000921">
    <property type="term" value="P:septin ring assembly"/>
    <property type="evidence" value="ECO:0007669"/>
    <property type="project" value="TreeGrafter"/>
</dbReference>
<dbReference type="Gene3D" id="1.20.5.50">
    <property type="match status" value="1"/>
</dbReference>
<dbReference type="GO" id="GO:0030428">
    <property type="term" value="C:cell septum"/>
    <property type="evidence" value="ECO:0007669"/>
    <property type="project" value="TreeGrafter"/>
</dbReference>
<protein>
    <recommendedName>
        <fullName evidence="2">Cell division protein ZapA</fullName>
    </recommendedName>
    <alternativeName>
        <fullName evidence="9">Z ring-associated protein ZapA</fullName>
    </alternativeName>
</protein>
<dbReference type="GO" id="GO:0005829">
    <property type="term" value="C:cytosol"/>
    <property type="evidence" value="ECO:0007669"/>
    <property type="project" value="TreeGrafter"/>
</dbReference>
<evidence type="ECO:0000256" key="3">
    <source>
        <dbReference type="ARBA" id="ARBA00022490"/>
    </source>
</evidence>
<evidence type="ECO:0000256" key="1">
    <source>
        <dbReference type="ARBA" id="ARBA00004496"/>
    </source>
</evidence>
<name>A0A445MZE5_9BACT</name>
<evidence type="ECO:0000256" key="9">
    <source>
        <dbReference type="ARBA" id="ARBA00033158"/>
    </source>
</evidence>
<keyword evidence="4" id="KW-0132">Cell division</keyword>
<dbReference type="PANTHER" id="PTHR34981:SF1">
    <property type="entry name" value="CELL DIVISION PROTEIN ZAPA"/>
    <property type="match status" value="1"/>
</dbReference>
<proteinExistence type="predicted"/>
<evidence type="ECO:0000256" key="7">
    <source>
        <dbReference type="ARBA" id="ARBA00024910"/>
    </source>
</evidence>
<dbReference type="InterPro" id="IPR036192">
    <property type="entry name" value="Cell_div_ZapA-like_sf"/>
</dbReference>
<accession>A0A445MZE5</accession>
<evidence type="ECO:0000256" key="5">
    <source>
        <dbReference type="ARBA" id="ARBA00023210"/>
    </source>
</evidence>
<comment type="function">
    <text evidence="7">Activator of cell division through the inhibition of FtsZ GTPase activity, therefore promoting FtsZ assembly into bundles of protofilaments necessary for the formation of the division Z ring. It is recruited early at mid-cell but it is not essential for cell division.</text>
</comment>
<sequence length="92" mass="10790">MEQPVRVRILDHEYLIRSDEDEEHIQKVAEFVDGKFREIRDNVKGLSETKTAILAAFHIASEYFQAIKDRDEFITQIQDRARALNKQIDSIS</sequence>
<keyword evidence="5" id="KW-0717">Septation</keyword>
<keyword evidence="3" id="KW-0963">Cytoplasm</keyword>
<dbReference type="GO" id="GO:0032153">
    <property type="term" value="C:cell division site"/>
    <property type="evidence" value="ECO:0007669"/>
    <property type="project" value="TreeGrafter"/>
</dbReference>
<evidence type="ECO:0000256" key="2">
    <source>
        <dbReference type="ARBA" id="ARBA00015195"/>
    </source>
</evidence>
<dbReference type="SUPFAM" id="SSF102829">
    <property type="entry name" value="Cell division protein ZapA-like"/>
    <property type="match status" value="1"/>
</dbReference>
<comment type="subcellular location">
    <subcellularLocation>
        <location evidence="1">Cytoplasm</location>
    </subcellularLocation>
</comment>
<gene>
    <name evidence="10" type="ORF">PITCH_A360009</name>
</gene>
<evidence type="ECO:0000256" key="8">
    <source>
        <dbReference type="ARBA" id="ARBA00026068"/>
    </source>
</evidence>
<dbReference type="GO" id="GO:0043093">
    <property type="term" value="P:FtsZ-dependent cytokinesis"/>
    <property type="evidence" value="ECO:0007669"/>
    <property type="project" value="TreeGrafter"/>
</dbReference>
<dbReference type="EMBL" id="OJIN01000177">
    <property type="protein sequence ID" value="SPD74874.1"/>
    <property type="molecule type" value="Genomic_DNA"/>
</dbReference>
<dbReference type="InterPro" id="IPR042233">
    <property type="entry name" value="Cell_div_ZapA_N"/>
</dbReference>
<dbReference type="InterPro" id="IPR007838">
    <property type="entry name" value="Cell_div_ZapA-like"/>
</dbReference>
<evidence type="ECO:0000256" key="6">
    <source>
        <dbReference type="ARBA" id="ARBA00023306"/>
    </source>
</evidence>
<keyword evidence="6" id="KW-0131">Cell cycle</keyword>
<reference evidence="10" key="1">
    <citation type="submission" date="2018-01" db="EMBL/GenBank/DDBJ databases">
        <authorList>
            <person name="Regsiter A."/>
            <person name="William W."/>
        </authorList>
    </citation>
    <scope>NUCLEOTIDE SEQUENCE</scope>
    <source>
        <strain evidence="10">TRIP AH-1</strain>
    </source>
</reference>
<organism evidence="10">
    <name type="scientific">uncultured Desulfobacterium sp</name>
    <dbReference type="NCBI Taxonomy" id="201089"/>
    <lineage>
        <taxon>Bacteria</taxon>
        <taxon>Pseudomonadati</taxon>
        <taxon>Thermodesulfobacteriota</taxon>
        <taxon>Desulfobacteria</taxon>
        <taxon>Desulfobacterales</taxon>
        <taxon>Desulfobacteriaceae</taxon>
        <taxon>Desulfobacterium</taxon>
        <taxon>environmental samples</taxon>
    </lineage>
</organism>
<comment type="subunit">
    <text evidence="8">Homodimer. Interacts with FtsZ.</text>
</comment>
<dbReference type="PANTHER" id="PTHR34981">
    <property type="entry name" value="CELL DIVISION PROTEIN ZAPA"/>
    <property type="match status" value="1"/>
</dbReference>
<dbReference type="AlphaFoldDB" id="A0A445MZE5"/>